<keyword evidence="15" id="KW-1185">Reference proteome</keyword>
<dbReference type="FunFam" id="3.30.160.60:FF:000021">
    <property type="entry name" value="Basic krueppel-like factor 3"/>
    <property type="match status" value="1"/>
</dbReference>
<dbReference type="InterPro" id="IPR013087">
    <property type="entry name" value="Znf_C2H2_type"/>
</dbReference>
<dbReference type="GO" id="GO:0005634">
    <property type="term" value="C:nucleus"/>
    <property type="evidence" value="ECO:0007669"/>
    <property type="project" value="UniProtKB-SubCell"/>
</dbReference>
<keyword evidence="8" id="KW-0238">DNA-binding</keyword>
<dbReference type="PANTHER" id="PTHR23235">
    <property type="entry name" value="KRUEPPEL-LIKE TRANSCRIPTION FACTOR"/>
    <property type="match status" value="1"/>
</dbReference>
<dbReference type="GO" id="GO:0008270">
    <property type="term" value="F:zinc ion binding"/>
    <property type="evidence" value="ECO:0007669"/>
    <property type="project" value="UniProtKB-KW"/>
</dbReference>
<feature type="compositionally biased region" description="Low complexity" evidence="12">
    <location>
        <begin position="230"/>
        <end position="240"/>
    </location>
</feature>
<protein>
    <recommendedName>
        <fullName evidence="13">C2H2-type domain-containing protein</fullName>
    </recommendedName>
</protein>
<feature type="domain" description="C2H2-type" evidence="13">
    <location>
        <begin position="371"/>
        <end position="400"/>
    </location>
</feature>
<reference evidence="14 15" key="2">
    <citation type="journal article" date="2008" name="Bioinformatics">
        <title>Assembly reconciliation.</title>
        <authorList>
            <person name="Zimin A.V."/>
            <person name="Smith D.R."/>
            <person name="Sutton G."/>
            <person name="Yorke J.A."/>
        </authorList>
    </citation>
    <scope>NUCLEOTIDE SEQUENCE [LARGE SCALE GENOMIC DNA]</scope>
    <source>
        <strain evidence="14 15">TSC#14021-0224.01</strain>
    </source>
</reference>
<comment type="subcellular location">
    <subcellularLocation>
        <location evidence="1">Nucleus</location>
    </subcellularLocation>
</comment>
<feature type="compositionally biased region" description="Low complexity" evidence="12">
    <location>
        <begin position="120"/>
        <end position="136"/>
    </location>
</feature>
<dbReference type="GO" id="GO:0000978">
    <property type="term" value="F:RNA polymerase II cis-regulatory region sequence-specific DNA binding"/>
    <property type="evidence" value="ECO:0007669"/>
    <property type="project" value="TreeGrafter"/>
</dbReference>
<evidence type="ECO:0000256" key="1">
    <source>
        <dbReference type="ARBA" id="ARBA00004123"/>
    </source>
</evidence>
<feature type="domain" description="C2H2-type" evidence="13">
    <location>
        <begin position="431"/>
        <end position="453"/>
    </location>
</feature>
<feature type="region of interest" description="Disordered" evidence="12">
    <location>
        <begin position="1"/>
        <end position="58"/>
    </location>
</feature>
<evidence type="ECO:0000256" key="2">
    <source>
        <dbReference type="ARBA" id="ARBA00022491"/>
    </source>
</evidence>
<dbReference type="InterPro" id="IPR036236">
    <property type="entry name" value="Znf_C2H2_sf"/>
</dbReference>
<feature type="compositionally biased region" description="Pro residues" evidence="12">
    <location>
        <begin position="40"/>
        <end position="54"/>
    </location>
</feature>
<dbReference type="PROSITE" id="PS00028">
    <property type="entry name" value="ZINC_FINGER_C2H2_1"/>
    <property type="match status" value="3"/>
</dbReference>
<dbReference type="Proteomes" id="UP000008711">
    <property type="component" value="Unassembled WGS sequence"/>
</dbReference>
<gene>
    <name evidence="14" type="primary">Dere\GG20076</name>
    <name evidence="14" type="synonym">dere_GLEANR_4905</name>
    <name evidence="14" type="synonym">GG20076</name>
    <name evidence="14" type="ORF">Dere_GG20076</name>
</gene>
<feature type="domain" description="C2H2-type" evidence="13">
    <location>
        <begin position="401"/>
        <end position="430"/>
    </location>
</feature>
<keyword evidence="7" id="KW-0805">Transcription regulation</keyword>
<evidence type="ECO:0000256" key="8">
    <source>
        <dbReference type="ARBA" id="ARBA00023125"/>
    </source>
</evidence>
<keyword evidence="4" id="KW-0677">Repeat</keyword>
<evidence type="ECO:0000256" key="3">
    <source>
        <dbReference type="ARBA" id="ARBA00022723"/>
    </source>
</evidence>
<keyword evidence="6" id="KW-0862">Zinc</keyword>
<evidence type="ECO:0000313" key="14">
    <source>
        <dbReference type="EMBL" id="EDV56733.2"/>
    </source>
</evidence>
<dbReference type="HOGENOM" id="CLU_065239_0_0_1"/>
<keyword evidence="5 11" id="KW-0863">Zinc-finger</keyword>
<accession>B3NP00</accession>
<keyword evidence="10" id="KW-0539">Nucleus</keyword>
<dbReference type="eggNOG" id="KOG1721">
    <property type="taxonomic scope" value="Eukaryota"/>
</dbReference>
<proteinExistence type="predicted"/>
<keyword evidence="3" id="KW-0479">Metal-binding</keyword>
<organism evidence="14 15">
    <name type="scientific">Drosophila erecta</name>
    <name type="common">Fruit fly</name>
    <dbReference type="NCBI Taxonomy" id="7220"/>
    <lineage>
        <taxon>Eukaryota</taxon>
        <taxon>Metazoa</taxon>
        <taxon>Ecdysozoa</taxon>
        <taxon>Arthropoda</taxon>
        <taxon>Hexapoda</taxon>
        <taxon>Insecta</taxon>
        <taxon>Pterygota</taxon>
        <taxon>Neoptera</taxon>
        <taxon>Endopterygota</taxon>
        <taxon>Diptera</taxon>
        <taxon>Brachycera</taxon>
        <taxon>Muscomorpha</taxon>
        <taxon>Ephydroidea</taxon>
        <taxon>Drosophilidae</taxon>
        <taxon>Drosophila</taxon>
        <taxon>Sophophora</taxon>
    </lineage>
</organism>
<dbReference type="EMBL" id="CH954179">
    <property type="protein sequence ID" value="EDV56733.2"/>
    <property type="molecule type" value="Genomic_DNA"/>
</dbReference>
<name>B3NP00_DROER</name>
<dbReference type="Gene3D" id="3.30.160.60">
    <property type="entry name" value="Classic Zinc Finger"/>
    <property type="match status" value="3"/>
</dbReference>
<reference evidence="14 15" key="1">
    <citation type="journal article" date="2007" name="Nature">
        <title>Evolution of genes and genomes on the Drosophila phylogeny.</title>
        <authorList>
            <consortium name="Drosophila 12 Genomes Consortium"/>
            <person name="Clark A.G."/>
            <person name="Eisen M.B."/>
            <person name="Smith D.R."/>
            <person name="Bergman C.M."/>
            <person name="Oliver B."/>
            <person name="Markow T.A."/>
            <person name="Kaufman T.C."/>
            <person name="Kellis M."/>
            <person name="Gelbart W."/>
            <person name="Iyer V.N."/>
            <person name="Pollard D.A."/>
            <person name="Sackton T.B."/>
            <person name="Larracuente A.M."/>
            <person name="Singh N.D."/>
            <person name="Abad J.P."/>
            <person name="Abt D.N."/>
            <person name="Adryan B."/>
            <person name="Aguade M."/>
            <person name="Akashi H."/>
            <person name="Anderson W.W."/>
            <person name="Aquadro C.F."/>
            <person name="Ardell D.H."/>
            <person name="Arguello R."/>
            <person name="Artieri C.G."/>
            <person name="Barbash D.A."/>
            <person name="Barker D."/>
            <person name="Barsanti P."/>
            <person name="Batterham P."/>
            <person name="Batzoglou S."/>
            <person name="Begun D."/>
            <person name="Bhutkar A."/>
            <person name="Blanco E."/>
            <person name="Bosak S.A."/>
            <person name="Bradley R.K."/>
            <person name="Brand A.D."/>
            <person name="Brent M.R."/>
            <person name="Brooks A.N."/>
            <person name="Brown R.H."/>
            <person name="Butlin R.K."/>
            <person name="Caggese C."/>
            <person name="Calvi B.R."/>
            <person name="Bernardo de Carvalho A."/>
            <person name="Caspi A."/>
            <person name="Castrezana S."/>
            <person name="Celniker S.E."/>
            <person name="Chang J.L."/>
            <person name="Chapple C."/>
            <person name="Chatterji S."/>
            <person name="Chinwalla A."/>
            <person name="Civetta A."/>
            <person name="Clifton S.W."/>
            <person name="Comeron J.M."/>
            <person name="Costello J.C."/>
            <person name="Coyne J.A."/>
            <person name="Daub J."/>
            <person name="David R.G."/>
            <person name="Delcher A.L."/>
            <person name="Delehaunty K."/>
            <person name="Do C.B."/>
            <person name="Ebling H."/>
            <person name="Edwards K."/>
            <person name="Eickbush T."/>
            <person name="Evans J.D."/>
            <person name="Filipski A."/>
            <person name="Findeiss S."/>
            <person name="Freyhult E."/>
            <person name="Fulton L."/>
            <person name="Fulton R."/>
            <person name="Garcia A.C."/>
            <person name="Gardiner A."/>
            <person name="Garfield D.A."/>
            <person name="Garvin B.E."/>
            <person name="Gibson G."/>
            <person name="Gilbert D."/>
            <person name="Gnerre S."/>
            <person name="Godfrey J."/>
            <person name="Good R."/>
            <person name="Gotea V."/>
            <person name="Gravely B."/>
            <person name="Greenberg A.J."/>
            <person name="Griffiths-Jones S."/>
            <person name="Gross S."/>
            <person name="Guigo R."/>
            <person name="Gustafson E.A."/>
            <person name="Haerty W."/>
            <person name="Hahn M.W."/>
            <person name="Halligan D.L."/>
            <person name="Halpern A.L."/>
            <person name="Halter G.M."/>
            <person name="Han M.V."/>
            <person name="Heger A."/>
            <person name="Hillier L."/>
            <person name="Hinrichs A.S."/>
            <person name="Holmes I."/>
            <person name="Hoskins R.A."/>
            <person name="Hubisz M.J."/>
            <person name="Hultmark D."/>
            <person name="Huntley M.A."/>
            <person name="Jaffe D.B."/>
            <person name="Jagadeeshan S."/>
            <person name="Jeck W.R."/>
            <person name="Johnson J."/>
            <person name="Jones C.D."/>
            <person name="Jordan W.C."/>
            <person name="Karpen G.H."/>
            <person name="Kataoka E."/>
            <person name="Keightley P.D."/>
            <person name="Kheradpour P."/>
            <person name="Kirkness E.F."/>
            <person name="Koerich L.B."/>
            <person name="Kristiansen K."/>
            <person name="Kudrna D."/>
            <person name="Kulathinal R.J."/>
            <person name="Kumar S."/>
            <person name="Kwok R."/>
            <person name="Lander E."/>
            <person name="Langley C.H."/>
            <person name="Lapoint R."/>
            <person name="Lazzaro B.P."/>
            <person name="Lee S.J."/>
            <person name="Levesque L."/>
            <person name="Li R."/>
            <person name="Lin C.F."/>
            <person name="Lin M.F."/>
            <person name="Lindblad-Toh K."/>
            <person name="Llopart A."/>
            <person name="Long M."/>
            <person name="Low L."/>
            <person name="Lozovsky E."/>
            <person name="Lu J."/>
            <person name="Luo M."/>
            <person name="Machado C.A."/>
            <person name="Makalowski W."/>
            <person name="Marzo M."/>
            <person name="Matsuda M."/>
            <person name="Matzkin L."/>
            <person name="McAllister B."/>
            <person name="McBride C.S."/>
            <person name="McKernan B."/>
            <person name="McKernan K."/>
            <person name="Mendez-Lago M."/>
            <person name="Minx P."/>
            <person name="Mollenhauer M.U."/>
            <person name="Montooth K."/>
            <person name="Mount S.M."/>
            <person name="Mu X."/>
            <person name="Myers E."/>
            <person name="Negre B."/>
            <person name="Newfeld S."/>
            <person name="Nielsen R."/>
            <person name="Noor M.A."/>
            <person name="O'Grady P."/>
            <person name="Pachter L."/>
            <person name="Papaceit M."/>
            <person name="Parisi M.J."/>
            <person name="Parisi M."/>
            <person name="Parts L."/>
            <person name="Pedersen J.S."/>
            <person name="Pesole G."/>
            <person name="Phillippy A.M."/>
            <person name="Ponting C.P."/>
            <person name="Pop M."/>
            <person name="Porcelli D."/>
            <person name="Powell J.R."/>
            <person name="Prohaska S."/>
            <person name="Pruitt K."/>
            <person name="Puig M."/>
            <person name="Quesneville H."/>
            <person name="Ram K.R."/>
            <person name="Rand D."/>
            <person name="Rasmussen M.D."/>
            <person name="Reed L.K."/>
            <person name="Reenan R."/>
            <person name="Reily A."/>
            <person name="Remington K.A."/>
            <person name="Rieger T.T."/>
            <person name="Ritchie M.G."/>
            <person name="Robin C."/>
            <person name="Rogers Y.H."/>
            <person name="Rohde C."/>
            <person name="Rozas J."/>
            <person name="Rubenfield M.J."/>
            <person name="Ruiz A."/>
            <person name="Russo S."/>
            <person name="Salzberg S.L."/>
            <person name="Sanchez-Gracia A."/>
            <person name="Saranga D.J."/>
            <person name="Sato H."/>
            <person name="Schaeffer S.W."/>
            <person name="Schatz M.C."/>
            <person name="Schlenke T."/>
            <person name="Schwartz R."/>
            <person name="Segarra C."/>
            <person name="Singh R.S."/>
            <person name="Sirot L."/>
            <person name="Sirota M."/>
            <person name="Sisneros N.B."/>
            <person name="Smith C.D."/>
            <person name="Smith T.F."/>
            <person name="Spieth J."/>
            <person name="Stage D.E."/>
            <person name="Stark A."/>
            <person name="Stephan W."/>
            <person name="Strausberg R.L."/>
            <person name="Strempel S."/>
            <person name="Sturgill D."/>
            <person name="Sutton G."/>
            <person name="Sutton G.G."/>
            <person name="Tao W."/>
            <person name="Teichmann S."/>
            <person name="Tobari Y.N."/>
            <person name="Tomimura Y."/>
            <person name="Tsolas J.M."/>
            <person name="Valente V.L."/>
            <person name="Venter E."/>
            <person name="Venter J.C."/>
            <person name="Vicario S."/>
            <person name="Vieira F.G."/>
            <person name="Vilella A.J."/>
            <person name="Villasante A."/>
            <person name="Walenz B."/>
            <person name="Wang J."/>
            <person name="Wasserman M."/>
            <person name="Watts T."/>
            <person name="Wilson D."/>
            <person name="Wilson R.K."/>
            <person name="Wing R.A."/>
            <person name="Wolfner M.F."/>
            <person name="Wong A."/>
            <person name="Wong G.K."/>
            <person name="Wu C.I."/>
            <person name="Wu G."/>
            <person name="Yamamoto D."/>
            <person name="Yang H.P."/>
            <person name="Yang S.P."/>
            <person name="Yorke J.A."/>
            <person name="Yoshida K."/>
            <person name="Zdobnov E."/>
            <person name="Zhang P."/>
            <person name="Zhang Y."/>
            <person name="Zimin A.V."/>
            <person name="Baldwin J."/>
            <person name="Abdouelleil A."/>
            <person name="Abdulkadir J."/>
            <person name="Abebe A."/>
            <person name="Abera B."/>
            <person name="Abreu J."/>
            <person name="Acer S.C."/>
            <person name="Aftuck L."/>
            <person name="Alexander A."/>
            <person name="An P."/>
            <person name="Anderson E."/>
            <person name="Anderson S."/>
            <person name="Arachi H."/>
            <person name="Azer M."/>
            <person name="Bachantsang P."/>
            <person name="Barry A."/>
            <person name="Bayul T."/>
            <person name="Berlin A."/>
            <person name="Bessette D."/>
            <person name="Bloom T."/>
            <person name="Blye J."/>
            <person name="Boguslavskiy L."/>
            <person name="Bonnet C."/>
            <person name="Boukhgalter B."/>
            <person name="Bourzgui I."/>
            <person name="Brown A."/>
            <person name="Cahill P."/>
            <person name="Channer S."/>
            <person name="Cheshatsang Y."/>
            <person name="Chuda L."/>
            <person name="Citroen M."/>
            <person name="Collymore A."/>
            <person name="Cooke P."/>
            <person name="Costello M."/>
            <person name="D'Aco K."/>
            <person name="Daza R."/>
            <person name="De Haan G."/>
            <person name="DeGray S."/>
            <person name="DeMaso C."/>
            <person name="Dhargay N."/>
            <person name="Dooley K."/>
            <person name="Dooley E."/>
            <person name="Doricent M."/>
            <person name="Dorje P."/>
            <person name="Dorjee K."/>
            <person name="Dupes A."/>
            <person name="Elong R."/>
            <person name="Falk J."/>
            <person name="Farina A."/>
            <person name="Faro S."/>
            <person name="Ferguson D."/>
            <person name="Fisher S."/>
            <person name="Foley C.D."/>
            <person name="Franke A."/>
            <person name="Friedrich D."/>
            <person name="Gadbois L."/>
            <person name="Gearin G."/>
            <person name="Gearin C.R."/>
            <person name="Giannoukos G."/>
            <person name="Goode T."/>
            <person name="Graham J."/>
            <person name="Grandbois E."/>
            <person name="Grewal S."/>
            <person name="Gyaltsen K."/>
            <person name="Hafez N."/>
            <person name="Hagos B."/>
            <person name="Hall J."/>
            <person name="Henson C."/>
            <person name="Hollinger A."/>
            <person name="Honan T."/>
            <person name="Huard M.D."/>
            <person name="Hughes L."/>
            <person name="Hurhula B."/>
            <person name="Husby M.E."/>
            <person name="Kamat A."/>
            <person name="Kanga B."/>
            <person name="Kashin S."/>
            <person name="Khazanovich D."/>
            <person name="Kisner P."/>
            <person name="Lance K."/>
            <person name="Lara M."/>
            <person name="Lee W."/>
            <person name="Lennon N."/>
            <person name="Letendre F."/>
            <person name="LeVine R."/>
            <person name="Lipovsky A."/>
            <person name="Liu X."/>
            <person name="Liu J."/>
            <person name="Liu S."/>
            <person name="Lokyitsang T."/>
            <person name="Lokyitsang Y."/>
            <person name="Lubonja R."/>
            <person name="Lui A."/>
            <person name="MacDonald P."/>
            <person name="Magnisalis V."/>
            <person name="Maru K."/>
            <person name="Matthews C."/>
            <person name="McCusker W."/>
            <person name="McDonough S."/>
            <person name="Mehta T."/>
            <person name="Meldrim J."/>
            <person name="Meneus L."/>
            <person name="Mihai O."/>
            <person name="Mihalev A."/>
            <person name="Mihova T."/>
            <person name="Mittelman R."/>
            <person name="Mlenga V."/>
            <person name="Montmayeur A."/>
            <person name="Mulrain L."/>
            <person name="Navidi A."/>
            <person name="Naylor J."/>
            <person name="Negash T."/>
            <person name="Nguyen T."/>
            <person name="Nguyen N."/>
            <person name="Nicol R."/>
            <person name="Norbu C."/>
            <person name="Norbu N."/>
            <person name="Novod N."/>
            <person name="O'Neill B."/>
            <person name="Osman S."/>
            <person name="Markiewicz E."/>
            <person name="Oyono O.L."/>
            <person name="Patti C."/>
            <person name="Phunkhang P."/>
            <person name="Pierre F."/>
            <person name="Priest M."/>
            <person name="Raghuraman S."/>
            <person name="Rege F."/>
            <person name="Reyes R."/>
            <person name="Rise C."/>
            <person name="Rogov P."/>
            <person name="Ross K."/>
            <person name="Ryan E."/>
            <person name="Settipalli S."/>
            <person name="Shea T."/>
            <person name="Sherpa N."/>
            <person name="Shi L."/>
            <person name="Shih D."/>
            <person name="Sparrow T."/>
            <person name="Spaulding J."/>
            <person name="Stalker J."/>
            <person name="Stange-Thomann N."/>
            <person name="Stavropoulos S."/>
            <person name="Stone C."/>
            <person name="Strader C."/>
            <person name="Tesfaye S."/>
            <person name="Thomson T."/>
            <person name="Thoulutsang Y."/>
            <person name="Thoulutsang D."/>
            <person name="Topham K."/>
            <person name="Topping I."/>
            <person name="Tsamla T."/>
            <person name="Vassiliev H."/>
            <person name="Vo A."/>
            <person name="Wangchuk T."/>
            <person name="Wangdi T."/>
            <person name="Weiand M."/>
            <person name="Wilkinson J."/>
            <person name="Wilson A."/>
            <person name="Yadav S."/>
            <person name="Young G."/>
            <person name="Yu Q."/>
            <person name="Zembek L."/>
            <person name="Zhong D."/>
            <person name="Zimmer A."/>
            <person name="Zwirko Z."/>
            <person name="Jaffe D.B."/>
            <person name="Alvarez P."/>
            <person name="Brockman W."/>
            <person name="Butler J."/>
            <person name="Chin C."/>
            <person name="Gnerre S."/>
            <person name="Grabherr M."/>
            <person name="Kleber M."/>
            <person name="Mauceli E."/>
            <person name="MacCallum I."/>
        </authorList>
    </citation>
    <scope>NUCLEOTIDE SEQUENCE [LARGE SCALE GENOMIC DNA]</scope>
    <source>
        <strain evidence="14 15">TSC#14021-0224.01</strain>
    </source>
</reference>
<feature type="compositionally biased region" description="Polar residues" evidence="12">
    <location>
        <begin position="280"/>
        <end position="302"/>
    </location>
</feature>
<sequence>MRNSMRQLQAEKSTGNSCCDKSQAKSKSKSQNQNSDYFRHPPPPSHHPLSPPSPVTQNRKQKPLLLPVFCNVARTLQLLFCKTFYNLMVFMNGLGSDPLSAKEAEGPPVQVEPVDLSLRSPRASTSHGSSSSSSYKFSSANKAVGYSNGKPGGSSGSSSSSGFGAGSAGSSSLGAFAAQQQQQLYASSGVSKLPFSPFFAASPFFFTYRRINGSGSGNGGGSVSVKQEDNNNSCSYNNGSSSGGGGGTGSAANSMQDYESKFSLLSLFKNPYKFAGGDGQTSRKTSPTGGSGKPLTSNSSTSWKSYAASASPHAALNPAFGGMARGATRKDSSSFSGINFGGGSSAFGFTSSSDSMANGGYNDLSKNRKVHKCDTEGCDKVYTKSSHLKAHKRTHTGEKPYVCTWEGCIWRFARSDELTRHYRKHTGVKPFRCQLCTRSFSRSDHLSLHMRRH</sequence>
<dbReference type="SMART" id="SM00355">
    <property type="entry name" value="ZnF_C2H2"/>
    <property type="match status" value="3"/>
</dbReference>
<evidence type="ECO:0000256" key="6">
    <source>
        <dbReference type="ARBA" id="ARBA00022833"/>
    </source>
</evidence>
<evidence type="ECO:0000256" key="4">
    <source>
        <dbReference type="ARBA" id="ARBA00022737"/>
    </source>
</evidence>
<dbReference type="FunFam" id="3.30.160.60:FF:000018">
    <property type="entry name" value="Krueppel-like factor 15"/>
    <property type="match status" value="1"/>
</dbReference>
<keyword evidence="9" id="KW-0804">Transcription</keyword>
<evidence type="ECO:0000256" key="11">
    <source>
        <dbReference type="PROSITE-ProRule" id="PRU00042"/>
    </source>
</evidence>
<dbReference type="PANTHER" id="PTHR23235:SF48">
    <property type="entry name" value="KRUEPPEL-LIKE FACTOR 3"/>
    <property type="match status" value="1"/>
</dbReference>
<feature type="compositionally biased region" description="Polar residues" evidence="12">
    <location>
        <begin position="1"/>
        <end position="16"/>
    </location>
</feature>
<dbReference type="OrthoDB" id="8069329at2759"/>
<evidence type="ECO:0000256" key="10">
    <source>
        <dbReference type="ARBA" id="ARBA00023242"/>
    </source>
</evidence>
<evidence type="ECO:0000256" key="5">
    <source>
        <dbReference type="ARBA" id="ARBA00022771"/>
    </source>
</evidence>
<dbReference type="FunFam" id="3.30.160.60:FF:000563">
    <property type="entry name" value="Krueppel-like factor 8"/>
    <property type="match status" value="1"/>
</dbReference>
<feature type="region of interest" description="Disordered" evidence="12">
    <location>
        <begin position="100"/>
        <end position="136"/>
    </location>
</feature>
<feature type="region of interest" description="Disordered" evidence="12">
    <location>
        <begin position="216"/>
        <end position="252"/>
    </location>
</feature>
<dbReference type="Pfam" id="PF00096">
    <property type="entry name" value="zf-C2H2"/>
    <property type="match status" value="3"/>
</dbReference>
<feature type="region of interest" description="Disordered" evidence="12">
    <location>
        <begin position="276"/>
        <end position="302"/>
    </location>
</feature>
<dbReference type="PROSITE" id="PS50157">
    <property type="entry name" value="ZINC_FINGER_C2H2_2"/>
    <property type="match status" value="3"/>
</dbReference>
<evidence type="ECO:0000256" key="12">
    <source>
        <dbReference type="SAM" id="MobiDB-lite"/>
    </source>
</evidence>
<evidence type="ECO:0000259" key="13">
    <source>
        <dbReference type="PROSITE" id="PS50157"/>
    </source>
</evidence>
<dbReference type="GO" id="GO:0000981">
    <property type="term" value="F:DNA-binding transcription factor activity, RNA polymerase II-specific"/>
    <property type="evidence" value="ECO:0007669"/>
    <property type="project" value="TreeGrafter"/>
</dbReference>
<dbReference type="AlphaFoldDB" id="B3NP00"/>
<dbReference type="SUPFAM" id="SSF57667">
    <property type="entry name" value="beta-beta-alpha zinc fingers"/>
    <property type="match status" value="2"/>
</dbReference>
<evidence type="ECO:0000313" key="15">
    <source>
        <dbReference type="Proteomes" id="UP000008711"/>
    </source>
</evidence>
<evidence type="ECO:0000256" key="7">
    <source>
        <dbReference type="ARBA" id="ARBA00023015"/>
    </source>
</evidence>
<keyword evidence="2" id="KW-0678">Repressor</keyword>
<evidence type="ECO:0000256" key="9">
    <source>
        <dbReference type="ARBA" id="ARBA00023163"/>
    </source>
</evidence>